<proteinExistence type="predicted"/>
<evidence type="ECO:0000313" key="1">
    <source>
        <dbReference type="EMBL" id="CAF9942622.1"/>
    </source>
</evidence>
<evidence type="ECO:0000313" key="2">
    <source>
        <dbReference type="Proteomes" id="UP000664203"/>
    </source>
</evidence>
<dbReference type="OrthoDB" id="10546385at2759"/>
<gene>
    <name evidence="1" type="ORF">ALECFALPRED_009861</name>
</gene>
<dbReference type="EMBL" id="CAJPDR010000780">
    <property type="protein sequence ID" value="CAF9942622.1"/>
    <property type="molecule type" value="Genomic_DNA"/>
</dbReference>
<name>A0A8H3J894_9LECA</name>
<protein>
    <submittedName>
        <fullName evidence="1">Uncharacterized protein</fullName>
    </submittedName>
</protein>
<organism evidence="1 2">
    <name type="scientific">Alectoria fallacina</name>
    <dbReference type="NCBI Taxonomy" id="1903189"/>
    <lineage>
        <taxon>Eukaryota</taxon>
        <taxon>Fungi</taxon>
        <taxon>Dikarya</taxon>
        <taxon>Ascomycota</taxon>
        <taxon>Pezizomycotina</taxon>
        <taxon>Lecanoromycetes</taxon>
        <taxon>OSLEUM clade</taxon>
        <taxon>Lecanoromycetidae</taxon>
        <taxon>Lecanorales</taxon>
        <taxon>Lecanorineae</taxon>
        <taxon>Parmeliaceae</taxon>
        <taxon>Alectoria</taxon>
    </lineage>
</organism>
<dbReference type="AlphaFoldDB" id="A0A8H3J894"/>
<dbReference type="InterPro" id="IPR009072">
    <property type="entry name" value="Histone-fold"/>
</dbReference>
<reference evidence="1" key="1">
    <citation type="submission" date="2021-03" db="EMBL/GenBank/DDBJ databases">
        <authorList>
            <person name="Tagirdzhanova G."/>
        </authorList>
    </citation>
    <scope>NUCLEOTIDE SEQUENCE</scope>
</reference>
<dbReference type="GO" id="GO:0046982">
    <property type="term" value="F:protein heterodimerization activity"/>
    <property type="evidence" value="ECO:0007669"/>
    <property type="project" value="InterPro"/>
</dbReference>
<dbReference type="Proteomes" id="UP000664203">
    <property type="component" value="Unassembled WGS sequence"/>
</dbReference>
<keyword evidence="2" id="KW-1185">Reference proteome</keyword>
<accession>A0A8H3J894</accession>
<sequence length="242" mass="25631">SGRGDAKVAVKALATSQGIATMVLQNLREFHDKAEAHNASIQGPFDVLVRDIVQTIRAQFTAEAGAISNLHRVMEAFLVDLLDTARRHAHRPPIHYGDLGPPPSLAPGKSLLDGSLTALEPKIQSLSGMSSESIKGATAPATTMGLEKDTSSVALLDEDIVMETSTPSMETEVKPTSGSMNIGPFLKKTLRRLTPGLTPEIKPTPNSTNVVVVAPAASPATDEDDVMDDWTVLEEDAETADA</sequence>
<comment type="caution">
    <text evidence="1">The sequence shown here is derived from an EMBL/GenBank/DDBJ whole genome shotgun (WGS) entry which is preliminary data.</text>
</comment>
<dbReference type="Gene3D" id="1.10.20.10">
    <property type="entry name" value="Histone, subunit A"/>
    <property type="match status" value="1"/>
</dbReference>
<feature type="non-terminal residue" evidence="1">
    <location>
        <position position="1"/>
    </location>
</feature>